<proteinExistence type="predicted"/>
<dbReference type="Proteomes" id="UP000252357">
    <property type="component" value="Unassembled WGS sequence"/>
</dbReference>
<accession>A0A368L4Z4</accession>
<dbReference type="InterPro" id="IPR015947">
    <property type="entry name" value="PUA-like_sf"/>
</dbReference>
<evidence type="ECO:0000313" key="3">
    <source>
        <dbReference type="Proteomes" id="UP000252357"/>
    </source>
</evidence>
<dbReference type="OrthoDB" id="8558970at2"/>
<gene>
    <name evidence="2" type="ORF">DU000_07630</name>
</gene>
<dbReference type="InterPro" id="IPR003111">
    <property type="entry name" value="Lon_prtase_N"/>
</dbReference>
<feature type="domain" description="Lon N-terminal" evidence="1">
    <location>
        <begin position="3"/>
        <end position="204"/>
    </location>
</feature>
<evidence type="ECO:0000313" key="2">
    <source>
        <dbReference type="EMBL" id="RCS58659.1"/>
    </source>
</evidence>
<keyword evidence="3" id="KW-1185">Reference proteome</keyword>
<dbReference type="SUPFAM" id="SSF88697">
    <property type="entry name" value="PUA domain-like"/>
    <property type="match status" value="1"/>
</dbReference>
<dbReference type="Gene3D" id="1.10.4060.10">
    <property type="entry name" value="BPP1347 like domain"/>
    <property type="match status" value="1"/>
</dbReference>
<dbReference type="AlphaFoldDB" id="A0A368L4Z4"/>
<dbReference type="RefSeq" id="WP_114402743.1">
    <property type="nucleotide sequence ID" value="NZ_QPGB01000002.1"/>
</dbReference>
<dbReference type="PROSITE" id="PS51787">
    <property type="entry name" value="LON_N"/>
    <property type="match status" value="1"/>
</dbReference>
<sequence length="208" mass="22981">MTSTTLPLLPLNAVLFPGGRLRVRILDRHYLDKLLARISTTPTFGVCLLKRVSANQADSPLPALESIGCQAQFVNEVGLAEEASGSTLQLQLLGGQRFQLDALQQSATGVYEAAVRWLGADPVMTLPARYLPCANLLKRIVLDLEKQPGQAPLQSPYQFDDASWVSNRLCELLTLPNPARQKLMELNDPLVRLSLLDQYLHQHQILSS</sequence>
<dbReference type="EMBL" id="QPGB01000002">
    <property type="protein sequence ID" value="RCS58659.1"/>
    <property type="molecule type" value="Genomic_DNA"/>
</dbReference>
<organism evidence="2 3">
    <name type="scientific">Parvibium lacunae</name>
    <dbReference type="NCBI Taxonomy" id="1888893"/>
    <lineage>
        <taxon>Bacteria</taxon>
        <taxon>Pseudomonadati</taxon>
        <taxon>Pseudomonadota</taxon>
        <taxon>Betaproteobacteria</taxon>
        <taxon>Burkholderiales</taxon>
        <taxon>Alcaligenaceae</taxon>
        <taxon>Parvibium</taxon>
    </lineage>
</organism>
<protein>
    <recommendedName>
        <fullName evidence="1">Lon N-terminal domain-containing protein</fullName>
    </recommendedName>
</protein>
<dbReference type="InterPro" id="IPR046336">
    <property type="entry name" value="Lon_prtase_N_sf"/>
</dbReference>
<name>A0A368L4Z4_9BURK</name>
<dbReference type="Pfam" id="PF02190">
    <property type="entry name" value="LON_substr_bdg"/>
    <property type="match status" value="1"/>
</dbReference>
<comment type="caution">
    <text evidence="2">The sequence shown here is derived from an EMBL/GenBank/DDBJ whole genome shotgun (WGS) entry which is preliminary data.</text>
</comment>
<dbReference type="SMART" id="SM00464">
    <property type="entry name" value="LON"/>
    <property type="match status" value="1"/>
</dbReference>
<reference evidence="2 3" key="1">
    <citation type="journal article" date="2018" name="Int. J. Syst. Evol. Microbiol.">
        <title>Parvibium lacunae gen. nov., sp. nov., a new member of the family Alcaligenaceae isolated from a freshwater pond.</title>
        <authorList>
            <person name="Chen W.M."/>
            <person name="Xie P.B."/>
            <person name="Hsu M.Y."/>
            <person name="Sheu S.Y."/>
        </authorList>
    </citation>
    <scope>NUCLEOTIDE SEQUENCE [LARGE SCALE GENOMIC DNA]</scope>
    <source>
        <strain evidence="2 3">KMB9</strain>
    </source>
</reference>
<dbReference type="Gene3D" id="2.30.130.40">
    <property type="entry name" value="LON domain-like"/>
    <property type="match status" value="1"/>
</dbReference>
<evidence type="ECO:0000259" key="1">
    <source>
        <dbReference type="PROSITE" id="PS51787"/>
    </source>
</evidence>